<dbReference type="Proteomes" id="UP000655044">
    <property type="component" value="Unassembled WGS sequence"/>
</dbReference>
<evidence type="ECO:0000256" key="3">
    <source>
        <dbReference type="ARBA" id="ARBA00022475"/>
    </source>
</evidence>
<keyword evidence="11" id="KW-1185">Reference proteome</keyword>
<comment type="caution">
    <text evidence="10">The sequence shown here is derived from an EMBL/GenBank/DDBJ whole genome shotgun (WGS) entry which is preliminary data.</text>
</comment>
<dbReference type="PANTHER" id="PTHR42709:SF6">
    <property type="entry name" value="UNDECAPRENYL PHOSPHATE TRANSPORTER A"/>
    <property type="match status" value="1"/>
</dbReference>
<evidence type="ECO:0000256" key="6">
    <source>
        <dbReference type="ARBA" id="ARBA00023136"/>
    </source>
</evidence>
<feature type="transmembrane region" description="Helical" evidence="8">
    <location>
        <begin position="142"/>
        <end position="165"/>
    </location>
</feature>
<proteinExistence type="inferred from homology"/>
<feature type="compositionally biased region" description="Gly residues" evidence="7">
    <location>
        <begin position="227"/>
        <end position="249"/>
    </location>
</feature>
<dbReference type="PANTHER" id="PTHR42709">
    <property type="entry name" value="ALKALINE PHOSPHATASE LIKE PROTEIN"/>
    <property type="match status" value="1"/>
</dbReference>
<keyword evidence="6 8" id="KW-0472">Membrane</keyword>
<evidence type="ECO:0000256" key="1">
    <source>
        <dbReference type="ARBA" id="ARBA00004651"/>
    </source>
</evidence>
<feature type="domain" description="VTT" evidence="9">
    <location>
        <begin position="38"/>
        <end position="159"/>
    </location>
</feature>
<evidence type="ECO:0000259" key="9">
    <source>
        <dbReference type="Pfam" id="PF09335"/>
    </source>
</evidence>
<evidence type="ECO:0000313" key="10">
    <source>
        <dbReference type="EMBL" id="GIH82997.1"/>
    </source>
</evidence>
<comment type="subcellular location">
    <subcellularLocation>
        <location evidence="1">Cell membrane</location>
        <topology evidence="1">Multi-pass membrane protein</topology>
    </subcellularLocation>
</comment>
<dbReference type="GO" id="GO:0005886">
    <property type="term" value="C:plasma membrane"/>
    <property type="evidence" value="ECO:0007669"/>
    <property type="project" value="UniProtKB-SubCell"/>
</dbReference>
<accession>A0A8J3WBP0</accession>
<dbReference type="EMBL" id="BOOI01000011">
    <property type="protein sequence ID" value="GIH82997.1"/>
    <property type="molecule type" value="Genomic_DNA"/>
</dbReference>
<dbReference type="InterPro" id="IPR032816">
    <property type="entry name" value="VTT_dom"/>
</dbReference>
<organism evidence="10 11">
    <name type="scientific">Planobispora rosea</name>
    <dbReference type="NCBI Taxonomy" id="35762"/>
    <lineage>
        <taxon>Bacteria</taxon>
        <taxon>Bacillati</taxon>
        <taxon>Actinomycetota</taxon>
        <taxon>Actinomycetes</taxon>
        <taxon>Streptosporangiales</taxon>
        <taxon>Streptosporangiaceae</taxon>
        <taxon>Planobispora</taxon>
    </lineage>
</organism>
<feature type="region of interest" description="Disordered" evidence="7">
    <location>
        <begin position="204"/>
        <end position="261"/>
    </location>
</feature>
<feature type="transmembrane region" description="Helical" evidence="8">
    <location>
        <begin position="12"/>
        <end position="33"/>
    </location>
</feature>
<evidence type="ECO:0000256" key="8">
    <source>
        <dbReference type="SAM" id="Phobius"/>
    </source>
</evidence>
<sequence>MILDILAQLDPYLVGGVLMAVLTLDNTLLTGLVVPADASIIVAGTALTSPAEIALVAAAGTLGCCLGSSGGWLLGHRYGSRVRHSRAGRWVGEHRWARAERIATGDGGGPALAAAHFLPVVNSLIPILAGTLGMPYRSFIRWALAGGAVWVTTYLTLGSLAAEFMRENQHLTVPLAACAALLVAGLAVIGRRARVARTARAASVASGAPDAAGGSGTPGESADRGEPGTGGAPGGPGGSGSVGISGPGGSPAPESASRRPR</sequence>
<protein>
    <recommendedName>
        <fullName evidence="9">VTT domain-containing protein</fullName>
    </recommendedName>
</protein>
<evidence type="ECO:0000313" key="11">
    <source>
        <dbReference type="Proteomes" id="UP000655044"/>
    </source>
</evidence>
<keyword evidence="5 8" id="KW-1133">Transmembrane helix</keyword>
<evidence type="ECO:0000256" key="4">
    <source>
        <dbReference type="ARBA" id="ARBA00022692"/>
    </source>
</evidence>
<feature type="transmembrane region" description="Helical" evidence="8">
    <location>
        <begin position="53"/>
        <end position="74"/>
    </location>
</feature>
<evidence type="ECO:0000256" key="2">
    <source>
        <dbReference type="ARBA" id="ARBA00010792"/>
    </source>
</evidence>
<evidence type="ECO:0000256" key="5">
    <source>
        <dbReference type="ARBA" id="ARBA00022989"/>
    </source>
</evidence>
<keyword evidence="4 8" id="KW-0812">Transmembrane</keyword>
<keyword evidence="3" id="KW-1003">Cell membrane</keyword>
<dbReference type="Pfam" id="PF09335">
    <property type="entry name" value="VTT_dom"/>
    <property type="match status" value="1"/>
</dbReference>
<comment type="similarity">
    <text evidence="2">Belongs to the DedA family.</text>
</comment>
<reference evidence="10" key="1">
    <citation type="submission" date="2021-01" db="EMBL/GenBank/DDBJ databases">
        <title>Whole genome shotgun sequence of Planobispora rosea NBRC 15558.</title>
        <authorList>
            <person name="Komaki H."/>
            <person name="Tamura T."/>
        </authorList>
    </citation>
    <scope>NUCLEOTIDE SEQUENCE</scope>
    <source>
        <strain evidence="10">NBRC 15558</strain>
    </source>
</reference>
<dbReference type="RefSeq" id="WP_068924899.1">
    <property type="nucleotide sequence ID" value="NZ_BMQP01000003.1"/>
</dbReference>
<name>A0A8J3WBP0_PLARO</name>
<gene>
    <name evidence="10" type="ORF">Pro02_14050</name>
</gene>
<feature type="transmembrane region" description="Helical" evidence="8">
    <location>
        <begin position="171"/>
        <end position="190"/>
    </location>
</feature>
<dbReference type="InterPro" id="IPR051311">
    <property type="entry name" value="DedA_domain"/>
</dbReference>
<evidence type="ECO:0000256" key="7">
    <source>
        <dbReference type="SAM" id="MobiDB-lite"/>
    </source>
</evidence>
<dbReference type="AlphaFoldDB" id="A0A8J3WBP0"/>